<accession>A0AAV9J201</accession>
<dbReference type="EMBL" id="JANCYW010000017">
    <property type="protein sequence ID" value="KAK4538441.1"/>
    <property type="molecule type" value="Genomic_DNA"/>
</dbReference>
<dbReference type="Proteomes" id="UP001301350">
    <property type="component" value="Unassembled WGS sequence"/>
</dbReference>
<feature type="region of interest" description="Disordered" evidence="1">
    <location>
        <begin position="1"/>
        <end position="116"/>
    </location>
</feature>
<evidence type="ECO:0000313" key="2">
    <source>
        <dbReference type="EMBL" id="KAK4538441.1"/>
    </source>
</evidence>
<feature type="compositionally biased region" description="Low complexity" evidence="1">
    <location>
        <begin position="646"/>
        <end position="658"/>
    </location>
</feature>
<gene>
    <name evidence="2" type="ORF">CDCA_CDCA17G4466</name>
</gene>
<dbReference type="InterPro" id="IPR015943">
    <property type="entry name" value="WD40/YVTN_repeat-like_dom_sf"/>
</dbReference>
<reference evidence="2 3" key="1">
    <citation type="submission" date="2022-07" db="EMBL/GenBank/DDBJ databases">
        <title>Genome-wide signatures of adaptation to extreme environments.</title>
        <authorList>
            <person name="Cho C.H."/>
            <person name="Yoon H.S."/>
        </authorList>
    </citation>
    <scope>NUCLEOTIDE SEQUENCE [LARGE SCALE GENOMIC DNA]</scope>
    <source>
        <strain evidence="2 3">DBV 063 E5</strain>
    </source>
</reference>
<sequence>MPRKWSGEGEDDFLSTDEGDEAARVQLEQLELGRRGGVGPNGREPHREGEGASEGDASAYEQKDGERVARSTASSATVSTNSSSPASPKGSSAPSASTPVGAGRRSGQTPPAPSVTSNVAHAFESAVAALFGTRSQPEKRAISVGDTEWQRVRYAVRGQRSLCAFFHARWQAVFVVTETSIESFSVNSVAWRGEKLLDRRLPVVMERADRLERESRHNRGIIQLGGEAGARILRATAALYLPREDEILVAHQDHTLRWYSCESGQLGVECRSLKVLSGAEASPSRIGHSVTCLQLLDADHAVSGHSDGTLRVWRVCSPVACTETIAALPRAVRDTRRAAVRALTVTHHTTASAPPSIFVAYDSGVIGCCRAGGAGWMGHSVAGHAAAITALVPLVDDAFLLSASVTGELALTEPHSGRCLARTMLPFRCHLLLALSDRHVLAGGDSAAPQLLRVTVLPYAEAIVELRLELGADDSAAGGGSTSRLGRLAATATTPISHQRCASLLDAEGVVATATHNGHLDVWYLSERERGILEATQPRVATGQAPDRDGRLLREQLAAFMAADAPAHADGDADGRAVAQWGTFIEAQSWLQQLASSGVLPDGAKDQLVRAFQRTHTEALQRVREERDRARHIAAQLQQRLPPSAPEASATTTTTTTTEEQRLQIAAYRHTLQDWQWLQHRHTAAMAAIERTARRRLAEALRTAWTRVNASEAARSAVDVSALRHQIDAFAQR</sequence>
<dbReference type="InterPro" id="IPR036322">
    <property type="entry name" value="WD40_repeat_dom_sf"/>
</dbReference>
<feature type="compositionally biased region" description="Low complexity" evidence="1">
    <location>
        <begin position="70"/>
        <end position="99"/>
    </location>
</feature>
<evidence type="ECO:0008006" key="4">
    <source>
        <dbReference type="Google" id="ProtNLM"/>
    </source>
</evidence>
<feature type="compositionally biased region" description="Polar residues" evidence="1">
    <location>
        <begin position="106"/>
        <end position="116"/>
    </location>
</feature>
<keyword evidence="3" id="KW-1185">Reference proteome</keyword>
<feature type="region of interest" description="Disordered" evidence="1">
    <location>
        <begin position="639"/>
        <end position="659"/>
    </location>
</feature>
<organism evidence="2 3">
    <name type="scientific">Cyanidium caldarium</name>
    <name type="common">Red alga</name>
    <dbReference type="NCBI Taxonomy" id="2771"/>
    <lineage>
        <taxon>Eukaryota</taxon>
        <taxon>Rhodophyta</taxon>
        <taxon>Bangiophyceae</taxon>
        <taxon>Cyanidiales</taxon>
        <taxon>Cyanidiaceae</taxon>
        <taxon>Cyanidium</taxon>
    </lineage>
</organism>
<name>A0AAV9J201_CYACA</name>
<dbReference type="SUPFAM" id="SSF50978">
    <property type="entry name" value="WD40 repeat-like"/>
    <property type="match status" value="1"/>
</dbReference>
<feature type="compositionally biased region" description="Acidic residues" evidence="1">
    <location>
        <begin position="8"/>
        <end position="20"/>
    </location>
</feature>
<proteinExistence type="predicted"/>
<evidence type="ECO:0000313" key="3">
    <source>
        <dbReference type="Proteomes" id="UP001301350"/>
    </source>
</evidence>
<evidence type="ECO:0000256" key="1">
    <source>
        <dbReference type="SAM" id="MobiDB-lite"/>
    </source>
</evidence>
<protein>
    <recommendedName>
        <fullName evidence="4">Guanine nucleotide-binding protein subunit beta-like protein</fullName>
    </recommendedName>
</protein>
<dbReference type="AlphaFoldDB" id="A0AAV9J201"/>
<dbReference type="Gene3D" id="2.130.10.10">
    <property type="entry name" value="YVTN repeat-like/Quinoprotein amine dehydrogenase"/>
    <property type="match status" value="1"/>
</dbReference>
<comment type="caution">
    <text evidence="2">The sequence shown here is derived from an EMBL/GenBank/DDBJ whole genome shotgun (WGS) entry which is preliminary data.</text>
</comment>